<reference evidence="2" key="2">
    <citation type="journal article" date="2019" name="Genome Biol. Evol.">
        <title>Day and night: Metabolic profiles and evolutionary relationships of six axenic non-marine cyanobacteria.</title>
        <authorList>
            <person name="Will S.E."/>
            <person name="Henke P."/>
            <person name="Boedeker C."/>
            <person name="Huang S."/>
            <person name="Brinkmann H."/>
            <person name="Rohde M."/>
            <person name="Jarek M."/>
            <person name="Friedl T."/>
            <person name="Seufert S."/>
            <person name="Schumacher M."/>
            <person name="Overmann J."/>
            <person name="Neumann-Schaal M."/>
            <person name="Petersen J."/>
        </authorList>
    </citation>
    <scope>NUCLEOTIDE SEQUENCE [LARGE SCALE GENOMIC DNA]</scope>
    <source>
        <strain evidence="2">PCC 7102</strain>
    </source>
</reference>
<keyword evidence="3" id="KW-1185">Reference proteome</keyword>
<gene>
    <name evidence="2" type="ORF">DSM106972_049030</name>
</gene>
<evidence type="ECO:0000313" key="3">
    <source>
        <dbReference type="Proteomes" id="UP000271624"/>
    </source>
</evidence>
<dbReference type="EMBL" id="RSCL01000012">
    <property type="protein sequence ID" value="RUT03989.1"/>
    <property type="molecule type" value="Genomic_DNA"/>
</dbReference>
<sequence>MFKYKKILSTTLTLITLNAVLFYTSKVAAQSSNSQVILGSEKSRPKTTLEIKPRCNNFWECLNLNSAALPLLRILSPATPSPIKPKPKCKNSAWACPILSPQGNTNVSEGIVGNKKRRTSEIRLMQEPECKENVWECLILRPLDDVSSSQD</sequence>
<keyword evidence="1" id="KW-0732">Signal</keyword>
<protein>
    <submittedName>
        <fullName evidence="2">Uncharacterized protein</fullName>
    </submittedName>
</protein>
<organism evidence="2 3">
    <name type="scientific">Dulcicalothrix desertica PCC 7102</name>
    <dbReference type="NCBI Taxonomy" id="232991"/>
    <lineage>
        <taxon>Bacteria</taxon>
        <taxon>Bacillati</taxon>
        <taxon>Cyanobacteriota</taxon>
        <taxon>Cyanophyceae</taxon>
        <taxon>Nostocales</taxon>
        <taxon>Calotrichaceae</taxon>
        <taxon>Dulcicalothrix</taxon>
    </lineage>
</organism>
<reference evidence="2" key="1">
    <citation type="submission" date="2018-12" db="EMBL/GenBank/DDBJ databases">
        <authorList>
            <person name="Will S."/>
            <person name="Neumann-Schaal M."/>
            <person name="Henke P."/>
        </authorList>
    </citation>
    <scope>NUCLEOTIDE SEQUENCE</scope>
    <source>
        <strain evidence="2">PCC 7102</strain>
    </source>
</reference>
<name>A0A3S1IXE9_9CYAN</name>
<proteinExistence type="predicted"/>
<accession>A0A3S1IXE9</accession>
<dbReference type="RefSeq" id="WP_127083245.1">
    <property type="nucleotide sequence ID" value="NZ_RSCL01000012.1"/>
</dbReference>
<dbReference type="AlphaFoldDB" id="A0A3S1IXE9"/>
<evidence type="ECO:0000256" key="1">
    <source>
        <dbReference type="SAM" id="SignalP"/>
    </source>
</evidence>
<evidence type="ECO:0000313" key="2">
    <source>
        <dbReference type="EMBL" id="RUT03989.1"/>
    </source>
</evidence>
<feature type="chain" id="PRO_5030083067" evidence="1">
    <location>
        <begin position="30"/>
        <end position="151"/>
    </location>
</feature>
<dbReference type="Proteomes" id="UP000271624">
    <property type="component" value="Unassembled WGS sequence"/>
</dbReference>
<comment type="caution">
    <text evidence="2">The sequence shown here is derived from an EMBL/GenBank/DDBJ whole genome shotgun (WGS) entry which is preliminary data.</text>
</comment>
<feature type="signal peptide" evidence="1">
    <location>
        <begin position="1"/>
        <end position="29"/>
    </location>
</feature>